<dbReference type="Gene3D" id="3.30.200.20">
    <property type="entry name" value="Phosphorylase Kinase, domain 1"/>
    <property type="match status" value="1"/>
</dbReference>
<dbReference type="GO" id="GO:0016020">
    <property type="term" value="C:membrane"/>
    <property type="evidence" value="ECO:0007669"/>
    <property type="project" value="UniProtKB-SubCell"/>
</dbReference>
<dbReference type="PANTHER" id="PTHR45631:SF217">
    <property type="entry name" value="PROTEIN KINASE DOMAIN-CONTAINING PROTEIN"/>
    <property type="match status" value="1"/>
</dbReference>
<proteinExistence type="predicted"/>
<dbReference type="InterPro" id="IPR011009">
    <property type="entry name" value="Kinase-like_dom_sf"/>
</dbReference>
<dbReference type="InterPro" id="IPR000719">
    <property type="entry name" value="Prot_kinase_dom"/>
</dbReference>
<dbReference type="Pfam" id="PF07714">
    <property type="entry name" value="PK_Tyr_Ser-Thr"/>
    <property type="match status" value="1"/>
</dbReference>
<dbReference type="SMART" id="SM00220">
    <property type="entry name" value="S_TKc"/>
    <property type="match status" value="1"/>
</dbReference>
<comment type="caution">
    <text evidence="7">The sequence shown here is derived from an EMBL/GenBank/DDBJ whole genome shotgun (WGS) entry which is preliminary data.</text>
</comment>
<dbReference type="FunFam" id="3.30.200.20:FF:000178">
    <property type="entry name" value="serine/threonine-protein kinase PBS1-like"/>
    <property type="match status" value="1"/>
</dbReference>
<keyword evidence="8" id="KW-1185">Reference proteome</keyword>
<evidence type="ECO:0000259" key="6">
    <source>
        <dbReference type="PROSITE" id="PS50011"/>
    </source>
</evidence>
<evidence type="ECO:0000313" key="7">
    <source>
        <dbReference type="EMBL" id="KAK1632670.1"/>
    </source>
</evidence>
<dbReference type="EMBL" id="JAUUTY010000005">
    <property type="protein sequence ID" value="KAK1632670.1"/>
    <property type="molecule type" value="Genomic_DNA"/>
</dbReference>
<organism evidence="7 8">
    <name type="scientific">Lolium multiflorum</name>
    <name type="common">Italian ryegrass</name>
    <name type="synonym">Lolium perenne subsp. multiflorum</name>
    <dbReference type="NCBI Taxonomy" id="4521"/>
    <lineage>
        <taxon>Eukaryota</taxon>
        <taxon>Viridiplantae</taxon>
        <taxon>Streptophyta</taxon>
        <taxon>Embryophyta</taxon>
        <taxon>Tracheophyta</taxon>
        <taxon>Spermatophyta</taxon>
        <taxon>Magnoliopsida</taxon>
        <taxon>Liliopsida</taxon>
        <taxon>Poales</taxon>
        <taxon>Poaceae</taxon>
        <taxon>BOP clade</taxon>
        <taxon>Pooideae</taxon>
        <taxon>Poodae</taxon>
        <taxon>Poeae</taxon>
        <taxon>Poeae Chloroplast Group 2 (Poeae type)</taxon>
        <taxon>Loliodinae</taxon>
        <taxon>Loliinae</taxon>
        <taxon>Lolium</taxon>
    </lineage>
</organism>
<dbReference type="PANTHER" id="PTHR45631">
    <property type="entry name" value="OS07G0107800 PROTEIN-RELATED"/>
    <property type="match status" value="1"/>
</dbReference>
<evidence type="ECO:0000256" key="2">
    <source>
        <dbReference type="ARBA" id="ARBA00022679"/>
    </source>
</evidence>
<gene>
    <name evidence="7" type="ORF">QYE76_006985</name>
</gene>
<dbReference type="SUPFAM" id="SSF56112">
    <property type="entry name" value="Protein kinase-like (PK-like)"/>
    <property type="match status" value="1"/>
</dbReference>
<dbReference type="PROSITE" id="PS50011">
    <property type="entry name" value="PROTEIN_KINASE_DOM"/>
    <property type="match status" value="1"/>
</dbReference>
<dbReference type="GO" id="GO:0004672">
    <property type="term" value="F:protein kinase activity"/>
    <property type="evidence" value="ECO:0007669"/>
    <property type="project" value="InterPro"/>
</dbReference>
<protein>
    <recommendedName>
        <fullName evidence="6">Protein kinase domain-containing protein</fullName>
    </recommendedName>
</protein>
<dbReference type="Gene3D" id="1.10.510.10">
    <property type="entry name" value="Transferase(Phosphotransferase) domain 1"/>
    <property type="match status" value="1"/>
</dbReference>
<dbReference type="Pfam" id="PF12819">
    <property type="entry name" value="Malectin_like"/>
    <property type="match status" value="1"/>
</dbReference>
<feature type="chain" id="PRO_5041909863" description="Protein kinase domain-containing protein" evidence="5">
    <location>
        <begin position="27"/>
        <end position="679"/>
    </location>
</feature>
<feature type="signal peptide" evidence="5">
    <location>
        <begin position="1"/>
        <end position="26"/>
    </location>
</feature>
<sequence length="679" mass="75542">MGRRSVAVQSVLTLLLGLAGVLHVGGQRALSTAGFITIDCGLPAQTSYVDPITKIPHISDAGFVDTGYNHNISAEYMKPESQLSRGYHNVRSFPDTERSCYTLPSLVPGSKYLLRAFFRYSNYDGLEKLPIFDLYLGVNWWRTVNISEAEQPVMAEVSAVIPDESVQVCLVNTGSGTPFISSLFLRPLENTLYPQVNRTQGLILIDRLNMGGTGLYPIRYPYDPYDRAWLSWNDLSLWTNISTTEKVLGNVWDLRYYAPSTVMQTAITTLNGSTSKTIEVSLATELDHLDLMPGCIAIVYFAELQILLGNVVREISVAADGGKHNNVTVPKYLVTNAMYNPEPHPCSSRYNITIKAGKNSTLPPILNTFEYFSVMSTANLGTVIRDGSAQGINGHNYQQLDNRQFTYKELEFITDNFKIVLGQGGFGPVYDGFLRDRTHVAVKLLSQSSNQGITEFLTEAQTLTKIHHKNLVSLIGYCKDGKYLALVYEHMSEGNLNDKLRGLEYLHKACSPPFVHRDVKTSNILLNANLEAKVSDFGLMKAFNHVDDTHVSTARVIGTPGYIAPEYAMTRQLTEKSDVYSFGIVLLEVVTGHSAILQSIEPTHIVQWTRQHLVGGNIEQVVDARMQGDYNVNGMWKITDVALKCTAQDPAQRPTMTDVATQLQECLELESERAHQQQC</sequence>
<keyword evidence="2" id="KW-0808">Transferase</keyword>
<reference evidence="7" key="1">
    <citation type="submission" date="2023-07" db="EMBL/GenBank/DDBJ databases">
        <title>A chromosome-level genome assembly of Lolium multiflorum.</title>
        <authorList>
            <person name="Chen Y."/>
            <person name="Copetti D."/>
            <person name="Kolliker R."/>
            <person name="Studer B."/>
        </authorList>
    </citation>
    <scope>NUCLEOTIDE SEQUENCE</scope>
    <source>
        <strain evidence="7">02402/16</strain>
        <tissue evidence="7">Leaf</tissue>
    </source>
</reference>
<evidence type="ECO:0000256" key="3">
    <source>
        <dbReference type="ARBA" id="ARBA00022741"/>
    </source>
</evidence>
<dbReference type="PROSITE" id="PS00108">
    <property type="entry name" value="PROTEIN_KINASE_ST"/>
    <property type="match status" value="1"/>
</dbReference>
<name>A0AAD8W298_LOLMU</name>
<comment type="subcellular location">
    <subcellularLocation>
        <location evidence="1">Membrane</location>
        <topology evidence="1">Single-pass membrane protein</topology>
    </subcellularLocation>
</comment>
<evidence type="ECO:0000256" key="5">
    <source>
        <dbReference type="SAM" id="SignalP"/>
    </source>
</evidence>
<keyword evidence="4" id="KW-0067">ATP-binding</keyword>
<dbReference type="Proteomes" id="UP001231189">
    <property type="component" value="Unassembled WGS sequence"/>
</dbReference>
<dbReference type="AlphaFoldDB" id="A0AAD8W298"/>
<dbReference type="InterPro" id="IPR001245">
    <property type="entry name" value="Ser-Thr/Tyr_kinase_cat_dom"/>
</dbReference>
<evidence type="ECO:0000256" key="1">
    <source>
        <dbReference type="ARBA" id="ARBA00004167"/>
    </source>
</evidence>
<evidence type="ECO:0000313" key="8">
    <source>
        <dbReference type="Proteomes" id="UP001231189"/>
    </source>
</evidence>
<dbReference type="InterPro" id="IPR008271">
    <property type="entry name" value="Ser/Thr_kinase_AS"/>
</dbReference>
<keyword evidence="3" id="KW-0547">Nucleotide-binding</keyword>
<accession>A0AAD8W298</accession>
<dbReference type="InterPro" id="IPR024788">
    <property type="entry name" value="Malectin-like_Carb-bd_dom"/>
</dbReference>
<keyword evidence="5" id="KW-0732">Signal</keyword>
<feature type="domain" description="Protein kinase" evidence="6">
    <location>
        <begin position="415"/>
        <end position="667"/>
    </location>
</feature>
<dbReference type="GO" id="GO:0005524">
    <property type="term" value="F:ATP binding"/>
    <property type="evidence" value="ECO:0007669"/>
    <property type="project" value="UniProtKB-KW"/>
</dbReference>
<evidence type="ECO:0000256" key="4">
    <source>
        <dbReference type="ARBA" id="ARBA00022840"/>
    </source>
</evidence>